<gene>
    <name evidence="9" type="ORF">SAMN05421637_1670</name>
</gene>
<dbReference type="FunFam" id="1.20.58.220:FF:000004">
    <property type="entry name" value="Phosphate-specific transport system accessory protein PhoU"/>
    <property type="match status" value="1"/>
</dbReference>
<name>A0A1H6YQ79_9MICO</name>
<evidence type="ECO:0000256" key="1">
    <source>
        <dbReference type="ARBA" id="ARBA00004496"/>
    </source>
</evidence>
<dbReference type="RefSeq" id="WP_042213664.1">
    <property type="nucleotide sequence ID" value="NZ_BBLU01000004.1"/>
</dbReference>
<dbReference type="OrthoDB" id="9814256at2"/>
<dbReference type="GO" id="GO:0030643">
    <property type="term" value="P:intracellular phosphate ion homeostasis"/>
    <property type="evidence" value="ECO:0007669"/>
    <property type="project" value="InterPro"/>
</dbReference>
<feature type="domain" description="PhoU" evidence="8">
    <location>
        <begin position="122"/>
        <end position="204"/>
    </location>
</feature>
<dbReference type="InterPro" id="IPR028366">
    <property type="entry name" value="PhoU"/>
</dbReference>
<dbReference type="GO" id="GO:0005737">
    <property type="term" value="C:cytoplasm"/>
    <property type="evidence" value="ECO:0007669"/>
    <property type="project" value="UniProtKB-SubCell"/>
</dbReference>
<reference evidence="10" key="1">
    <citation type="submission" date="2016-10" db="EMBL/GenBank/DDBJ databases">
        <authorList>
            <person name="Varghese N."/>
        </authorList>
    </citation>
    <scope>NUCLEOTIDE SEQUENCE [LARGE SCALE GENOMIC DNA]</scope>
    <source>
        <strain evidence="10">DSM 24868</strain>
    </source>
</reference>
<dbReference type="GO" id="GO:0006817">
    <property type="term" value="P:phosphate ion transport"/>
    <property type="evidence" value="ECO:0007669"/>
    <property type="project" value="UniProtKB-KW"/>
</dbReference>
<dbReference type="NCBIfam" id="TIGR02135">
    <property type="entry name" value="phoU_full"/>
    <property type="match status" value="1"/>
</dbReference>
<dbReference type="GO" id="GO:0045936">
    <property type="term" value="P:negative regulation of phosphate metabolic process"/>
    <property type="evidence" value="ECO:0007669"/>
    <property type="project" value="InterPro"/>
</dbReference>
<evidence type="ECO:0000313" key="10">
    <source>
        <dbReference type="Proteomes" id="UP000183315"/>
    </source>
</evidence>
<dbReference type="PANTHER" id="PTHR42930:SF3">
    <property type="entry name" value="PHOSPHATE-SPECIFIC TRANSPORT SYSTEM ACCESSORY PROTEIN PHOU"/>
    <property type="match status" value="1"/>
</dbReference>
<comment type="function">
    <text evidence="7">Plays a role in the regulation of phosphate uptake.</text>
</comment>
<evidence type="ECO:0000256" key="3">
    <source>
        <dbReference type="ARBA" id="ARBA00011738"/>
    </source>
</evidence>
<keyword evidence="6 7" id="KW-0592">Phosphate transport</keyword>
<dbReference type="InterPro" id="IPR026022">
    <property type="entry name" value="PhoU_dom"/>
</dbReference>
<accession>A0A1H6YQ79</accession>
<evidence type="ECO:0000256" key="2">
    <source>
        <dbReference type="ARBA" id="ARBA00008107"/>
    </source>
</evidence>
<keyword evidence="10" id="KW-1185">Reference proteome</keyword>
<keyword evidence="5 7" id="KW-0963">Cytoplasm</keyword>
<comment type="subcellular location">
    <subcellularLocation>
        <location evidence="1 7">Cytoplasm</location>
    </subcellularLocation>
</comment>
<keyword evidence="4 7" id="KW-0813">Transport</keyword>
<dbReference type="Pfam" id="PF01895">
    <property type="entry name" value="PhoU"/>
    <property type="match status" value="2"/>
</dbReference>
<dbReference type="Gene3D" id="1.20.58.220">
    <property type="entry name" value="Phosphate transport system protein phou homolog 2, domain 2"/>
    <property type="match status" value="1"/>
</dbReference>
<sequence length="219" mass="23849">MRTLFNAEMSELADDLIAMARLVEGAITDASTAILTADVELAQSVIAKDVKLDELEEQVDERCVLLIAQQQPVGLDLRTIISSLRISASLERMGDLAQHIAEAARRTYPESPIPESHRTVIAGMSEAAKESAAETVRLLETRDLNVAAAIVSDDDNLDQLHAQAYKAIVDGEYQGSPQETLDLALLARYFERFGDHAVGISRRIVYLVTGDLTDSGAKI</sequence>
<evidence type="ECO:0000256" key="7">
    <source>
        <dbReference type="PIRNR" id="PIRNR003107"/>
    </source>
</evidence>
<feature type="domain" description="PhoU" evidence="8">
    <location>
        <begin position="18"/>
        <end position="103"/>
    </location>
</feature>
<dbReference type="PIRSF" id="PIRSF003107">
    <property type="entry name" value="PhoU"/>
    <property type="match status" value="1"/>
</dbReference>
<dbReference type="eggNOG" id="COG0704">
    <property type="taxonomic scope" value="Bacteria"/>
</dbReference>
<evidence type="ECO:0000313" key="9">
    <source>
        <dbReference type="EMBL" id="SEJ38885.1"/>
    </source>
</evidence>
<proteinExistence type="inferred from homology"/>
<evidence type="ECO:0000256" key="6">
    <source>
        <dbReference type="ARBA" id="ARBA00022592"/>
    </source>
</evidence>
<dbReference type="PANTHER" id="PTHR42930">
    <property type="entry name" value="PHOSPHATE-SPECIFIC TRANSPORT SYSTEM ACCESSORY PROTEIN PHOU"/>
    <property type="match status" value="1"/>
</dbReference>
<comment type="similarity">
    <text evidence="2 7">Belongs to the PhoU family.</text>
</comment>
<dbReference type="AlphaFoldDB" id="A0A1H6YQ79"/>
<protein>
    <recommendedName>
        <fullName evidence="7">Phosphate-specific transport system accessory protein PhoU</fullName>
    </recommendedName>
</protein>
<dbReference type="EMBL" id="FNZI01000003">
    <property type="protein sequence ID" value="SEJ38885.1"/>
    <property type="molecule type" value="Genomic_DNA"/>
</dbReference>
<evidence type="ECO:0000256" key="4">
    <source>
        <dbReference type="ARBA" id="ARBA00022448"/>
    </source>
</evidence>
<dbReference type="Proteomes" id="UP000183315">
    <property type="component" value="Unassembled WGS sequence"/>
</dbReference>
<evidence type="ECO:0000259" key="8">
    <source>
        <dbReference type="Pfam" id="PF01895"/>
    </source>
</evidence>
<dbReference type="InterPro" id="IPR038078">
    <property type="entry name" value="PhoU-like_sf"/>
</dbReference>
<dbReference type="STRING" id="1043493.SAMN05421637_1670"/>
<evidence type="ECO:0000256" key="5">
    <source>
        <dbReference type="ARBA" id="ARBA00022490"/>
    </source>
</evidence>
<dbReference type="SUPFAM" id="SSF109755">
    <property type="entry name" value="PhoU-like"/>
    <property type="match status" value="1"/>
</dbReference>
<comment type="subunit">
    <text evidence="3 7">Homodimer.</text>
</comment>
<organism evidence="9 10">
    <name type="scientific">Demequina mangrovi</name>
    <dbReference type="NCBI Taxonomy" id="1043493"/>
    <lineage>
        <taxon>Bacteria</taxon>
        <taxon>Bacillati</taxon>
        <taxon>Actinomycetota</taxon>
        <taxon>Actinomycetes</taxon>
        <taxon>Micrococcales</taxon>
        <taxon>Demequinaceae</taxon>
        <taxon>Demequina</taxon>
    </lineage>
</organism>